<dbReference type="Gene3D" id="2.40.37.10">
    <property type="entry name" value="Lyase, Ornithine Decarboxylase, Chain A, domain 1"/>
    <property type="match status" value="1"/>
</dbReference>
<comment type="catalytic activity">
    <reaction evidence="4">
        <text>L-alanine = D-alanine</text>
        <dbReference type="Rhea" id="RHEA:20249"/>
        <dbReference type="ChEBI" id="CHEBI:57416"/>
        <dbReference type="ChEBI" id="CHEBI:57972"/>
        <dbReference type="EC" id="5.1.1.1"/>
    </reaction>
</comment>
<dbReference type="InterPro" id="IPR029066">
    <property type="entry name" value="PLP-binding_barrel"/>
</dbReference>
<organism evidence="6 7">
    <name type="scientific">Algivirga pacifica</name>
    <dbReference type="NCBI Taxonomy" id="1162670"/>
    <lineage>
        <taxon>Bacteria</taxon>
        <taxon>Pseudomonadati</taxon>
        <taxon>Bacteroidota</taxon>
        <taxon>Cytophagia</taxon>
        <taxon>Cytophagales</taxon>
        <taxon>Flammeovirgaceae</taxon>
        <taxon>Algivirga</taxon>
    </lineage>
</organism>
<reference evidence="7" key="1">
    <citation type="journal article" date="2019" name="Int. J. Syst. Evol. Microbiol.">
        <title>The Global Catalogue of Microorganisms (GCM) 10K type strain sequencing project: providing services to taxonomists for standard genome sequencing and annotation.</title>
        <authorList>
            <consortium name="The Broad Institute Genomics Platform"/>
            <consortium name="The Broad Institute Genome Sequencing Center for Infectious Disease"/>
            <person name="Wu L."/>
            <person name="Ma J."/>
        </authorList>
    </citation>
    <scope>NUCLEOTIDE SEQUENCE [LARGE SCALE GENOMIC DNA]</scope>
    <source>
        <strain evidence="7">JCM 18326</strain>
    </source>
</reference>
<dbReference type="Gene3D" id="3.20.20.10">
    <property type="entry name" value="Alanine racemase"/>
    <property type="match status" value="1"/>
</dbReference>
<evidence type="ECO:0000256" key="4">
    <source>
        <dbReference type="HAMAP-Rule" id="MF_01201"/>
    </source>
</evidence>
<evidence type="ECO:0000256" key="2">
    <source>
        <dbReference type="ARBA" id="ARBA00022898"/>
    </source>
</evidence>
<evidence type="ECO:0000256" key="3">
    <source>
        <dbReference type="ARBA" id="ARBA00023235"/>
    </source>
</evidence>
<dbReference type="Proteomes" id="UP001500298">
    <property type="component" value="Unassembled WGS sequence"/>
</dbReference>
<dbReference type="EMBL" id="BAABJX010000048">
    <property type="protein sequence ID" value="GAA4843634.1"/>
    <property type="molecule type" value="Genomic_DNA"/>
</dbReference>
<dbReference type="PRINTS" id="PR00992">
    <property type="entry name" value="ALARACEMASE"/>
</dbReference>
<dbReference type="RefSeq" id="WP_345373365.1">
    <property type="nucleotide sequence ID" value="NZ_BAABJX010000048.1"/>
</dbReference>
<feature type="active site" description="Proton acceptor; specific for L-alanine" evidence="4">
    <location>
        <position position="274"/>
    </location>
</feature>
<keyword evidence="2 4" id="KW-0663">Pyridoxal phosphate</keyword>
<dbReference type="NCBIfam" id="TIGR00492">
    <property type="entry name" value="alr"/>
    <property type="match status" value="1"/>
</dbReference>
<dbReference type="PROSITE" id="PS00395">
    <property type="entry name" value="ALANINE_RACEMASE"/>
    <property type="match status" value="1"/>
</dbReference>
<feature type="domain" description="Alanine racemase C-terminal" evidence="5">
    <location>
        <begin position="253"/>
        <end position="381"/>
    </location>
</feature>
<comment type="similarity">
    <text evidence="4">Belongs to the alanine racemase family.</text>
</comment>
<dbReference type="InterPro" id="IPR020622">
    <property type="entry name" value="Ala_racemase_pyridoxalP-BS"/>
</dbReference>
<dbReference type="PANTHER" id="PTHR30511:SF0">
    <property type="entry name" value="ALANINE RACEMASE, CATABOLIC-RELATED"/>
    <property type="match status" value="1"/>
</dbReference>
<dbReference type="InterPro" id="IPR009006">
    <property type="entry name" value="Ala_racemase/Decarboxylase_C"/>
</dbReference>
<keyword evidence="7" id="KW-1185">Reference proteome</keyword>
<name>A0ABP9DK12_9BACT</name>
<dbReference type="InterPro" id="IPR000821">
    <property type="entry name" value="Ala_racemase"/>
</dbReference>
<dbReference type="SUPFAM" id="SSF51419">
    <property type="entry name" value="PLP-binding barrel"/>
    <property type="match status" value="1"/>
</dbReference>
<dbReference type="InterPro" id="IPR001608">
    <property type="entry name" value="Ala_racemase_N"/>
</dbReference>
<evidence type="ECO:0000313" key="7">
    <source>
        <dbReference type="Proteomes" id="UP001500298"/>
    </source>
</evidence>
<dbReference type="SUPFAM" id="SSF50621">
    <property type="entry name" value="Alanine racemase C-terminal domain-like"/>
    <property type="match status" value="1"/>
</dbReference>
<evidence type="ECO:0000256" key="1">
    <source>
        <dbReference type="ARBA" id="ARBA00001933"/>
    </source>
</evidence>
<comment type="cofactor">
    <cofactor evidence="1 4">
        <name>pyridoxal 5'-phosphate</name>
        <dbReference type="ChEBI" id="CHEBI:597326"/>
    </cofactor>
</comment>
<comment type="caution">
    <text evidence="6">The sequence shown here is derived from an EMBL/GenBank/DDBJ whole genome shotgun (WGS) entry which is preliminary data.</text>
</comment>
<gene>
    <name evidence="6" type="primary">alr</name>
    <name evidence="6" type="ORF">GCM10023331_30770</name>
</gene>
<evidence type="ECO:0000313" key="6">
    <source>
        <dbReference type="EMBL" id="GAA4843634.1"/>
    </source>
</evidence>
<dbReference type="InterPro" id="IPR011079">
    <property type="entry name" value="Ala_racemase_C"/>
</dbReference>
<comment type="function">
    <text evidence="4">Catalyzes the interconversion of L-alanine and D-alanine. May also act on other amino acids.</text>
</comment>
<feature type="active site" description="Proton acceptor; specific for D-alanine" evidence="4">
    <location>
        <position position="36"/>
    </location>
</feature>
<accession>A0ABP9DK12</accession>
<feature type="binding site" evidence="4">
    <location>
        <position position="322"/>
    </location>
    <ligand>
        <name>substrate</name>
    </ligand>
</feature>
<dbReference type="Pfam" id="PF00842">
    <property type="entry name" value="Ala_racemase_C"/>
    <property type="match status" value="1"/>
</dbReference>
<sequence>MSYSNHIEISKSALEQNINFIRQQLLRHTRLSCVVKGNAYGHGIPIIIPLEEDMGINHFSVFNAEEAYQVKQVSKRNSTIMIMGMLTQEQVHWAVEQEVEFYIFERERLQEAEEAAKKIGKPALIHLEVETGMNRTGVPFELLEEFVLKIDRSPHLQLKGVCTHLAGAESISNYYRVKKQTITYQKILRKLQGMGITPQNRHIASSAATLRHPNTQMDMVRVGILQYGFFPNEETFTHYITKKTDYDYPLKRIISWKSQVMSLKDIQQGEFVGYGTSYFAHSPMTIATVPVGYGHGYSRSLSNQGRVIINGHFAPVVGTINMNMICVDVSNIPNIQKGDEVVLIGKQDELEISVASFSDFSNQINYELLTRLPIDIPRIVVE</sequence>
<feature type="binding site" evidence="4">
    <location>
        <position position="135"/>
    </location>
    <ligand>
        <name>substrate</name>
    </ligand>
</feature>
<dbReference type="PANTHER" id="PTHR30511">
    <property type="entry name" value="ALANINE RACEMASE"/>
    <property type="match status" value="1"/>
</dbReference>
<protein>
    <recommendedName>
        <fullName evidence="4">Alanine racemase</fullName>
        <ecNumber evidence="4">5.1.1.1</ecNumber>
    </recommendedName>
</protein>
<dbReference type="HAMAP" id="MF_01201">
    <property type="entry name" value="Ala_racemase"/>
    <property type="match status" value="1"/>
</dbReference>
<feature type="modified residue" description="N6-(pyridoxal phosphate)lysine" evidence="4">
    <location>
        <position position="36"/>
    </location>
</feature>
<dbReference type="SMART" id="SM01005">
    <property type="entry name" value="Ala_racemase_C"/>
    <property type="match status" value="1"/>
</dbReference>
<comment type="pathway">
    <text evidence="4">Amino-acid biosynthesis; D-alanine biosynthesis; D-alanine from L-alanine: step 1/1.</text>
</comment>
<evidence type="ECO:0000259" key="5">
    <source>
        <dbReference type="SMART" id="SM01005"/>
    </source>
</evidence>
<dbReference type="EC" id="5.1.1.1" evidence="4"/>
<dbReference type="Pfam" id="PF01168">
    <property type="entry name" value="Ala_racemase_N"/>
    <property type="match status" value="1"/>
</dbReference>
<proteinExistence type="inferred from homology"/>
<keyword evidence="3 4" id="KW-0413">Isomerase</keyword>
<dbReference type="CDD" id="cd00430">
    <property type="entry name" value="PLPDE_III_AR"/>
    <property type="match status" value="1"/>
</dbReference>